<dbReference type="RefSeq" id="WP_113934844.1">
    <property type="nucleotide sequence ID" value="NZ_JACCEU010000011.1"/>
</dbReference>
<proteinExistence type="predicted"/>
<dbReference type="AlphaFoldDB" id="A0A366H1S3"/>
<comment type="caution">
    <text evidence="1">The sequence shown here is derived from an EMBL/GenBank/DDBJ whole genome shotgun (WGS) entry which is preliminary data.</text>
</comment>
<dbReference type="Proteomes" id="UP000253628">
    <property type="component" value="Unassembled WGS sequence"/>
</dbReference>
<gene>
    <name evidence="1" type="ORF">DFR37_1151</name>
</gene>
<reference evidence="1 2" key="1">
    <citation type="submission" date="2018-06" db="EMBL/GenBank/DDBJ databases">
        <title>Genomic Encyclopedia of Type Strains, Phase IV (KMG-IV): sequencing the most valuable type-strain genomes for metagenomic binning, comparative biology and taxonomic classification.</title>
        <authorList>
            <person name="Goeker M."/>
        </authorList>
    </citation>
    <scope>NUCLEOTIDE SEQUENCE [LARGE SCALE GENOMIC DNA]</scope>
    <source>
        <strain evidence="1 2">DSM 25520</strain>
    </source>
</reference>
<dbReference type="EMBL" id="QNRQ01000015">
    <property type="protein sequence ID" value="RBP35727.1"/>
    <property type="molecule type" value="Genomic_DNA"/>
</dbReference>
<dbReference type="OrthoDB" id="5917870at2"/>
<keyword evidence="2" id="KW-1185">Reference proteome</keyword>
<evidence type="ECO:0000313" key="1">
    <source>
        <dbReference type="EMBL" id="RBP35727.1"/>
    </source>
</evidence>
<name>A0A366H1S3_9BURK</name>
<evidence type="ECO:0000313" key="2">
    <source>
        <dbReference type="Proteomes" id="UP000253628"/>
    </source>
</evidence>
<sequence>MIYFVQGEQTRRIKIGFTTGFLHSRIRALQTGSPDRLVFIGACPGNKKTENELQFMFRKYHSHGEWFHDSPELSNHIKKYCVHDMDVAHDIDSLVSNEGEAYEFLLTLDYQEIKNRHICYLVKKLEQSDLSRRQVATLKRMGKN</sequence>
<protein>
    <submittedName>
        <fullName evidence="1">T5orf172 domain-containing protein</fullName>
    </submittedName>
</protein>
<organism evidence="1 2">
    <name type="scientific">Eoetvoesiella caeni</name>
    <dbReference type="NCBI Taxonomy" id="645616"/>
    <lineage>
        <taxon>Bacteria</taxon>
        <taxon>Pseudomonadati</taxon>
        <taxon>Pseudomonadota</taxon>
        <taxon>Betaproteobacteria</taxon>
        <taxon>Burkholderiales</taxon>
        <taxon>Alcaligenaceae</taxon>
        <taxon>Eoetvoesiella</taxon>
    </lineage>
</organism>
<accession>A0A366H1S3</accession>
<dbReference type="Pfam" id="PF13455">
    <property type="entry name" value="MUG113"/>
    <property type="match status" value="1"/>
</dbReference>